<dbReference type="Gene3D" id="1.10.530.40">
    <property type="match status" value="1"/>
</dbReference>
<organism evidence="7">
    <name type="scientific">marine sediment metagenome</name>
    <dbReference type="NCBI Taxonomy" id="412755"/>
    <lineage>
        <taxon>unclassified sequences</taxon>
        <taxon>metagenomes</taxon>
        <taxon>ecological metagenomes</taxon>
    </lineage>
</organism>
<dbReference type="HAMAP" id="MF_04110">
    <property type="entry name" value="ENDOLYSIN_T4"/>
    <property type="match status" value="1"/>
</dbReference>
<dbReference type="InterPro" id="IPR051018">
    <property type="entry name" value="Bacteriophage_GH24"/>
</dbReference>
<dbReference type="SUPFAM" id="SSF53955">
    <property type="entry name" value="Lysozyme-like"/>
    <property type="match status" value="1"/>
</dbReference>
<comment type="catalytic activity">
    <reaction evidence="1">
        <text>Hydrolysis of (1-&gt;4)-beta-linkages between N-acetylmuramic acid and N-acetyl-D-glucosamine residues in a peptidoglycan and between N-acetyl-D-glucosamine residues in chitodextrins.</text>
        <dbReference type="EC" id="3.2.1.17"/>
    </reaction>
</comment>
<keyword evidence="2" id="KW-0929">Antimicrobial</keyword>
<evidence type="ECO:0000256" key="2">
    <source>
        <dbReference type="ARBA" id="ARBA00022529"/>
    </source>
</evidence>
<name>A0A0F9NJU4_9ZZZZ</name>
<dbReference type="PANTHER" id="PTHR38107:SF3">
    <property type="entry name" value="LYSOZYME RRRD-RELATED"/>
    <property type="match status" value="1"/>
</dbReference>
<evidence type="ECO:0000256" key="3">
    <source>
        <dbReference type="ARBA" id="ARBA00022638"/>
    </source>
</evidence>
<dbReference type="GO" id="GO:0031640">
    <property type="term" value="P:killing of cells of another organism"/>
    <property type="evidence" value="ECO:0007669"/>
    <property type="project" value="UniProtKB-KW"/>
</dbReference>
<dbReference type="EMBL" id="LAZR01007997">
    <property type="protein sequence ID" value="KKM81592.1"/>
    <property type="molecule type" value="Genomic_DNA"/>
</dbReference>
<protein>
    <recommendedName>
        <fullName evidence="8">Lysozyme</fullName>
    </recommendedName>
</protein>
<evidence type="ECO:0000256" key="4">
    <source>
        <dbReference type="ARBA" id="ARBA00022801"/>
    </source>
</evidence>
<reference evidence="7" key="1">
    <citation type="journal article" date="2015" name="Nature">
        <title>Complex archaea that bridge the gap between prokaryotes and eukaryotes.</title>
        <authorList>
            <person name="Spang A."/>
            <person name="Saw J.H."/>
            <person name="Jorgensen S.L."/>
            <person name="Zaremba-Niedzwiedzka K."/>
            <person name="Martijn J."/>
            <person name="Lind A.E."/>
            <person name="van Eijk R."/>
            <person name="Schleper C."/>
            <person name="Guy L."/>
            <person name="Ettema T.J."/>
        </authorList>
    </citation>
    <scope>NUCLEOTIDE SEQUENCE</scope>
</reference>
<dbReference type="PANTHER" id="PTHR38107">
    <property type="match status" value="1"/>
</dbReference>
<dbReference type="CDD" id="cd00737">
    <property type="entry name" value="lyz_endolysin_autolysin"/>
    <property type="match status" value="1"/>
</dbReference>
<comment type="caution">
    <text evidence="7">The sequence shown here is derived from an EMBL/GenBank/DDBJ whole genome shotgun (WGS) entry which is preliminary data.</text>
</comment>
<feature type="non-terminal residue" evidence="7">
    <location>
        <position position="169"/>
    </location>
</feature>
<dbReference type="InterPro" id="IPR023346">
    <property type="entry name" value="Lysozyme-like_dom_sf"/>
</dbReference>
<keyword evidence="3" id="KW-0081">Bacteriolytic enzyme</keyword>
<accession>A0A0F9NJU4</accession>
<keyword evidence="5" id="KW-1035">Host cytoplasm</keyword>
<evidence type="ECO:0000256" key="6">
    <source>
        <dbReference type="ARBA" id="ARBA00023295"/>
    </source>
</evidence>
<keyword evidence="4" id="KW-0378">Hydrolase</keyword>
<proteinExistence type="inferred from homology"/>
<dbReference type="GO" id="GO:0009253">
    <property type="term" value="P:peptidoglycan catabolic process"/>
    <property type="evidence" value="ECO:0007669"/>
    <property type="project" value="InterPro"/>
</dbReference>
<dbReference type="GO" id="GO:0003796">
    <property type="term" value="F:lysozyme activity"/>
    <property type="evidence" value="ECO:0007669"/>
    <property type="project" value="UniProtKB-EC"/>
</dbReference>
<evidence type="ECO:0000256" key="5">
    <source>
        <dbReference type="ARBA" id="ARBA00023200"/>
    </source>
</evidence>
<sequence>MKISQRGLNLIITFEGFVDHLYDDPVGHCTVGYGHLVHLGRCDGRSSEGEFRQGLSEQKGRELLQKDVVRYEEGVNNAITVPLNQNQFDALVSFTYNLGVGALQNSTLRRKLNTGDYKSVPEELRRWNKAGGKILEGLVRRREAEIALWNAPIKTTTPIERKEDTLSSA</sequence>
<dbReference type="InterPro" id="IPR034690">
    <property type="entry name" value="Endolysin_T4_type"/>
</dbReference>
<dbReference type="InterPro" id="IPR033907">
    <property type="entry name" value="Endolysin_autolysin"/>
</dbReference>
<dbReference type="Pfam" id="PF00959">
    <property type="entry name" value="Phage_lysozyme"/>
    <property type="match status" value="1"/>
</dbReference>
<evidence type="ECO:0008006" key="8">
    <source>
        <dbReference type="Google" id="ProtNLM"/>
    </source>
</evidence>
<dbReference type="InterPro" id="IPR002196">
    <property type="entry name" value="Glyco_hydro_24"/>
</dbReference>
<dbReference type="GO" id="GO:0016998">
    <property type="term" value="P:cell wall macromolecule catabolic process"/>
    <property type="evidence" value="ECO:0007669"/>
    <property type="project" value="InterPro"/>
</dbReference>
<dbReference type="AlphaFoldDB" id="A0A0F9NJU4"/>
<keyword evidence="6" id="KW-0326">Glycosidase</keyword>
<gene>
    <name evidence="7" type="ORF">LCGC14_1328310</name>
</gene>
<evidence type="ECO:0000256" key="1">
    <source>
        <dbReference type="ARBA" id="ARBA00000632"/>
    </source>
</evidence>
<evidence type="ECO:0000313" key="7">
    <source>
        <dbReference type="EMBL" id="KKM81592.1"/>
    </source>
</evidence>
<dbReference type="InterPro" id="IPR023347">
    <property type="entry name" value="Lysozyme_dom_sf"/>
</dbReference>
<dbReference type="GO" id="GO:0042742">
    <property type="term" value="P:defense response to bacterium"/>
    <property type="evidence" value="ECO:0007669"/>
    <property type="project" value="UniProtKB-KW"/>
</dbReference>